<dbReference type="EMBL" id="CP002959">
    <property type="protein sequence ID" value="AFM10776.1"/>
    <property type="molecule type" value="Genomic_DNA"/>
</dbReference>
<dbReference type="RefSeq" id="WP_014801297.1">
    <property type="nucleotide sequence ID" value="NC_018020.1"/>
</dbReference>
<dbReference type="OrthoDB" id="3267646at2"/>
<accession>I4B0G9</accession>
<feature type="transmembrane region" description="Helical" evidence="1">
    <location>
        <begin position="6"/>
        <end position="30"/>
    </location>
</feature>
<protein>
    <recommendedName>
        <fullName evidence="4">DoxX family protein</fullName>
    </recommendedName>
</protein>
<evidence type="ECO:0000313" key="3">
    <source>
        <dbReference type="Proteomes" id="UP000006048"/>
    </source>
</evidence>
<name>I4B0G9_TURPD</name>
<feature type="transmembrane region" description="Helical" evidence="1">
    <location>
        <begin position="98"/>
        <end position="116"/>
    </location>
</feature>
<proteinExistence type="predicted"/>
<dbReference type="HOGENOM" id="CLU_128738_4_2_12"/>
<keyword evidence="1" id="KW-1133">Transmembrane helix</keyword>
<dbReference type="STRING" id="869212.Turpa_0114"/>
<organism evidence="2 3">
    <name type="scientific">Turneriella parva (strain ATCC BAA-1111 / DSM 21527 / NCTC 11395 / H)</name>
    <name type="common">Leptospira parva</name>
    <dbReference type="NCBI Taxonomy" id="869212"/>
    <lineage>
        <taxon>Bacteria</taxon>
        <taxon>Pseudomonadati</taxon>
        <taxon>Spirochaetota</taxon>
        <taxon>Spirochaetia</taxon>
        <taxon>Leptospirales</taxon>
        <taxon>Leptospiraceae</taxon>
        <taxon>Turneriella</taxon>
    </lineage>
</organism>
<dbReference type="AlphaFoldDB" id="I4B0G9"/>
<feature type="transmembrane region" description="Helical" evidence="1">
    <location>
        <begin position="66"/>
        <end position="86"/>
    </location>
</feature>
<sequence>MELKTLSLYGMAGFYTLAGIGHFVMTKFFMRIMPPYIPWHKPIVYLSGVAEIGLGILLIMPAYSAWAAWGVIALLVAVFPANLYHFSSGGAGMKIPQWALALRLPLQGVLMLWAYWHT</sequence>
<dbReference type="PANTHER" id="PTHR36974:SF1">
    <property type="entry name" value="DOXX FAMILY MEMBRANE PROTEIN"/>
    <property type="match status" value="1"/>
</dbReference>
<dbReference type="PATRIC" id="fig|869212.3.peg.73"/>
<keyword evidence="1" id="KW-0472">Membrane</keyword>
<dbReference type="PANTHER" id="PTHR36974">
    <property type="entry name" value="MEMBRANE PROTEIN-RELATED"/>
    <property type="match status" value="1"/>
</dbReference>
<evidence type="ECO:0000313" key="2">
    <source>
        <dbReference type="EMBL" id="AFM10776.1"/>
    </source>
</evidence>
<keyword evidence="3" id="KW-1185">Reference proteome</keyword>
<feature type="transmembrane region" description="Helical" evidence="1">
    <location>
        <begin position="42"/>
        <end position="60"/>
    </location>
</feature>
<dbReference type="Proteomes" id="UP000006048">
    <property type="component" value="Chromosome"/>
</dbReference>
<keyword evidence="1" id="KW-0812">Transmembrane</keyword>
<gene>
    <name evidence="2" type="ordered locus">Turpa_0114</name>
</gene>
<reference evidence="2 3" key="1">
    <citation type="submission" date="2012-06" db="EMBL/GenBank/DDBJ databases">
        <title>The complete chromosome of genome of Turneriella parva DSM 21527.</title>
        <authorList>
            <consortium name="US DOE Joint Genome Institute (JGI-PGF)"/>
            <person name="Lucas S."/>
            <person name="Han J."/>
            <person name="Lapidus A."/>
            <person name="Bruce D."/>
            <person name="Goodwin L."/>
            <person name="Pitluck S."/>
            <person name="Peters L."/>
            <person name="Kyrpides N."/>
            <person name="Mavromatis K."/>
            <person name="Ivanova N."/>
            <person name="Mikhailova N."/>
            <person name="Chertkov O."/>
            <person name="Detter J.C."/>
            <person name="Tapia R."/>
            <person name="Han C."/>
            <person name="Land M."/>
            <person name="Hauser L."/>
            <person name="Markowitz V."/>
            <person name="Cheng J.-F."/>
            <person name="Hugenholtz P."/>
            <person name="Woyke T."/>
            <person name="Wu D."/>
            <person name="Gronow S."/>
            <person name="Wellnitz S."/>
            <person name="Brambilla E."/>
            <person name="Klenk H.-P."/>
            <person name="Eisen J.A."/>
        </authorList>
    </citation>
    <scope>NUCLEOTIDE SEQUENCE [LARGE SCALE GENOMIC DNA]</scope>
    <source>
        <strain evidence="3">ATCC BAA-1111 / DSM 21527 / NCTC 11395 / H</strain>
    </source>
</reference>
<dbReference type="KEGG" id="tpx:Turpa_0114"/>
<evidence type="ECO:0008006" key="4">
    <source>
        <dbReference type="Google" id="ProtNLM"/>
    </source>
</evidence>
<evidence type="ECO:0000256" key="1">
    <source>
        <dbReference type="SAM" id="Phobius"/>
    </source>
</evidence>